<dbReference type="CDD" id="cd16012">
    <property type="entry name" value="ALP"/>
    <property type="match status" value="1"/>
</dbReference>
<evidence type="ECO:0000313" key="12">
    <source>
        <dbReference type="Proteomes" id="UP001056381"/>
    </source>
</evidence>
<name>A0A9Q8X3U3_9GAMM</name>
<dbReference type="PANTHER" id="PTHR11596">
    <property type="entry name" value="ALKALINE PHOSPHATASE"/>
    <property type="match status" value="1"/>
</dbReference>
<dbReference type="Pfam" id="PF00245">
    <property type="entry name" value="Alk_phosphatase"/>
    <property type="match status" value="2"/>
</dbReference>
<dbReference type="InterPro" id="IPR001952">
    <property type="entry name" value="Alkaline_phosphatase"/>
</dbReference>
<feature type="binding site" evidence="8">
    <location>
        <position position="338"/>
    </location>
    <ligand>
        <name>Zn(2+)</name>
        <dbReference type="ChEBI" id="CHEBI:29105"/>
        <label>2</label>
    </ligand>
</feature>
<evidence type="ECO:0000256" key="7">
    <source>
        <dbReference type="PIRSR" id="PIRSR601952-1"/>
    </source>
</evidence>
<keyword evidence="3 8" id="KW-0479">Metal-binding</keyword>
<gene>
    <name evidence="11" type="ORF">M9B40_04745</name>
</gene>
<dbReference type="InterPro" id="IPR017850">
    <property type="entry name" value="Alkaline_phosphatase_core_sf"/>
</dbReference>
<dbReference type="SUPFAM" id="SSF53649">
    <property type="entry name" value="Alkaline phosphatase-like"/>
    <property type="match status" value="1"/>
</dbReference>
<dbReference type="GO" id="GO:0004035">
    <property type="term" value="F:alkaline phosphatase activity"/>
    <property type="evidence" value="ECO:0007669"/>
    <property type="project" value="TreeGrafter"/>
</dbReference>
<keyword evidence="10" id="KW-1133">Transmembrane helix</keyword>
<proteinExistence type="inferred from homology"/>
<evidence type="ECO:0000256" key="6">
    <source>
        <dbReference type="ARBA" id="ARBA00022842"/>
    </source>
</evidence>
<keyword evidence="2" id="KW-0597">Phosphoprotein</keyword>
<evidence type="ECO:0000313" key="11">
    <source>
        <dbReference type="EMBL" id="URQ63033.1"/>
    </source>
</evidence>
<feature type="binding site" evidence="8">
    <location>
        <position position="339"/>
    </location>
    <ligand>
        <name>Zn(2+)</name>
        <dbReference type="ChEBI" id="CHEBI:29105"/>
        <label>2</label>
    </ligand>
</feature>
<evidence type="ECO:0000256" key="8">
    <source>
        <dbReference type="PIRSR" id="PIRSR601952-2"/>
    </source>
</evidence>
<organism evidence="11 12">
    <name type="scientific">SAR86 cluster bacterium</name>
    <dbReference type="NCBI Taxonomy" id="2030880"/>
    <lineage>
        <taxon>Bacteria</taxon>
        <taxon>Pseudomonadati</taxon>
        <taxon>Pseudomonadota</taxon>
        <taxon>Gammaproteobacteria</taxon>
        <taxon>SAR86 cluster</taxon>
    </lineage>
</organism>
<evidence type="ECO:0000256" key="2">
    <source>
        <dbReference type="ARBA" id="ARBA00022553"/>
    </source>
</evidence>
<evidence type="ECO:0000256" key="10">
    <source>
        <dbReference type="SAM" id="Phobius"/>
    </source>
</evidence>
<comment type="cofactor">
    <cofactor evidence="8">
        <name>Zn(2+)</name>
        <dbReference type="ChEBI" id="CHEBI:29105"/>
    </cofactor>
    <text evidence="8">Binds 2 Zn(2+) ions.</text>
</comment>
<dbReference type="Proteomes" id="UP001056381">
    <property type="component" value="Chromosome"/>
</dbReference>
<evidence type="ECO:0000256" key="3">
    <source>
        <dbReference type="ARBA" id="ARBA00022723"/>
    </source>
</evidence>
<feature type="binding site" evidence="8">
    <location>
        <position position="300"/>
    </location>
    <ligand>
        <name>Zn(2+)</name>
        <dbReference type="ChEBI" id="CHEBI:29105"/>
        <label>2</label>
    </ligand>
</feature>
<evidence type="ECO:0000256" key="4">
    <source>
        <dbReference type="ARBA" id="ARBA00022801"/>
    </source>
</evidence>
<dbReference type="PRINTS" id="PR00113">
    <property type="entry name" value="ALKPHPHTASE"/>
</dbReference>
<feature type="binding site" evidence="8">
    <location>
        <position position="296"/>
    </location>
    <ligand>
        <name>Zn(2+)</name>
        <dbReference type="ChEBI" id="CHEBI:29105"/>
        <label>2</label>
    </ligand>
</feature>
<feature type="binding site" evidence="8">
    <location>
        <position position="164"/>
    </location>
    <ligand>
        <name>Mg(2+)</name>
        <dbReference type="ChEBI" id="CHEBI:18420"/>
    </ligand>
</feature>
<dbReference type="InterPro" id="IPR018299">
    <property type="entry name" value="Alkaline_phosphatase_AS"/>
</dbReference>
<dbReference type="PANTHER" id="PTHR11596:SF5">
    <property type="entry name" value="ALKALINE PHOSPHATASE"/>
    <property type="match status" value="1"/>
</dbReference>
<keyword evidence="10" id="KW-0472">Membrane</keyword>
<keyword evidence="6 8" id="KW-0460">Magnesium</keyword>
<feature type="binding site" evidence="8">
    <location>
        <position position="69"/>
    </location>
    <ligand>
        <name>Mg(2+)</name>
        <dbReference type="ChEBI" id="CHEBI:18420"/>
    </ligand>
</feature>
<protein>
    <submittedName>
        <fullName evidence="11">Alkaline phosphatase</fullName>
    </submittedName>
</protein>
<keyword evidence="5 8" id="KW-0862">Zinc</keyword>
<evidence type="ECO:0000256" key="5">
    <source>
        <dbReference type="ARBA" id="ARBA00022833"/>
    </source>
</evidence>
<feature type="binding site" evidence="8">
    <location>
        <position position="166"/>
    </location>
    <ligand>
        <name>Mg(2+)</name>
        <dbReference type="ChEBI" id="CHEBI:18420"/>
    </ligand>
</feature>
<feature type="active site" description="Phosphoserine intermediate" evidence="7">
    <location>
        <position position="113"/>
    </location>
</feature>
<feature type="binding site" evidence="8">
    <location>
        <position position="291"/>
    </location>
    <ligand>
        <name>Mg(2+)</name>
        <dbReference type="ChEBI" id="CHEBI:18420"/>
    </ligand>
</feature>
<evidence type="ECO:0000256" key="9">
    <source>
        <dbReference type="RuleBase" id="RU003946"/>
    </source>
</evidence>
<dbReference type="AlphaFoldDB" id="A0A9Q8X3U3"/>
<reference evidence="11" key="1">
    <citation type="submission" date="2022-05" db="EMBL/GenBank/DDBJ databases">
        <title>Single-amplified genomics reveal most streamlined microbe among free-living bacteria.</title>
        <authorList>
            <person name="Roda-Garcia J."/>
            <person name="Haro-Moreno J.M."/>
            <person name="Rodriguez-Valera F."/>
            <person name="Almagro-Moreno S."/>
            <person name="Lopez-Perez M."/>
        </authorList>
    </citation>
    <scope>NUCLEOTIDE SEQUENCE</scope>
    <source>
        <strain evidence="11">TMED112-D2-2</strain>
    </source>
</reference>
<dbReference type="SMART" id="SM00098">
    <property type="entry name" value="alkPPc"/>
    <property type="match status" value="1"/>
</dbReference>
<accession>A0A9Q8X3U3</accession>
<dbReference type="GO" id="GO:0046872">
    <property type="term" value="F:metal ion binding"/>
    <property type="evidence" value="ECO:0007669"/>
    <property type="project" value="UniProtKB-KW"/>
</dbReference>
<feature type="binding site" evidence="8">
    <location>
        <position position="372"/>
    </location>
    <ligand>
        <name>Zn(2+)</name>
        <dbReference type="ChEBI" id="CHEBI:29105"/>
        <label>2</label>
    </ligand>
</feature>
<sequence length="417" mass="47316">MNNFFKYLLVAIISSIVTFLIINQYAPLLIEVPEKDQKIFPIDFKKDVNPKELKQVDVKARNIILLIGDGMGPTHISVYRNVQGGPNHKLSFDKFDFSGYVKTHAYNSLVTDSAASATAFSSGIKTINRYVGVDHNNKPTKNITEMLFEKGFVNTIISTSEITHATPAAFASHVSSRYEKEEIAEHIYNSKNHIVLGGGTDYFLPIEEGGIREDGIDFVKKIKKNFHYLETKKDIDNFNYIDRKRIFGLFAEDDLERTEFEPNLLEMLDFSIRESKRMIADGCKGFFIMAEGSKIDWASHDNDYEYYLKEMQEFEKTVEKALNYAQENNDTLVIVTADHETGGLLIEQDDARYRDTGKMKISWNTAIGRGTHTGIMIPVFAQGPGAENFSGVMDNTDLFFAMKEALGIDNLEDYQCK</sequence>
<dbReference type="PROSITE" id="PS00123">
    <property type="entry name" value="ALKALINE_PHOSPHATASE"/>
    <property type="match status" value="1"/>
</dbReference>
<keyword evidence="12" id="KW-1185">Reference proteome</keyword>
<evidence type="ECO:0000256" key="1">
    <source>
        <dbReference type="ARBA" id="ARBA00005984"/>
    </source>
</evidence>
<feature type="binding site" evidence="8">
    <location>
        <position position="69"/>
    </location>
    <ligand>
        <name>Zn(2+)</name>
        <dbReference type="ChEBI" id="CHEBI:29105"/>
        <label>2</label>
    </ligand>
</feature>
<keyword evidence="10" id="KW-0812">Transmembrane</keyword>
<comment type="cofactor">
    <cofactor evidence="8">
        <name>Mg(2+)</name>
        <dbReference type="ChEBI" id="CHEBI:18420"/>
    </cofactor>
    <text evidence="8">Binds 1 Mg(2+) ion.</text>
</comment>
<feature type="transmembrane region" description="Helical" evidence="10">
    <location>
        <begin position="7"/>
        <end position="26"/>
    </location>
</feature>
<keyword evidence="4" id="KW-0378">Hydrolase</keyword>
<dbReference type="Gene3D" id="3.40.720.10">
    <property type="entry name" value="Alkaline Phosphatase, subunit A"/>
    <property type="match status" value="1"/>
</dbReference>
<comment type="similarity">
    <text evidence="1 9">Belongs to the alkaline phosphatase family.</text>
</comment>
<dbReference type="EMBL" id="CP097966">
    <property type="protein sequence ID" value="URQ63033.1"/>
    <property type="molecule type" value="Genomic_DNA"/>
</dbReference>